<sequence>MIEFSVTEYSLKLIRTCPVPFRQITNKIPSKINGCSIEIFLGLLLSDIINSSITYRCVVGILSNVKWFNFFVMRAYFICANIQH</sequence>
<protein>
    <submittedName>
        <fullName evidence="1">Uncharacterized protein</fullName>
    </submittedName>
</protein>
<gene>
    <name evidence="1" type="ORF">SDC9_125039</name>
</gene>
<reference evidence="1" key="1">
    <citation type="submission" date="2019-08" db="EMBL/GenBank/DDBJ databases">
        <authorList>
            <person name="Kucharzyk K."/>
            <person name="Murdoch R.W."/>
            <person name="Higgins S."/>
            <person name="Loffler F."/>
        </authorList>
    </citation>
    <scope>NUCLEOTIDE SEQUENCE</scope>
</reference>
<name>A0A645CMB5_9ZZZZ</name>
<organism evidence="1">
    <name type="scientific">bioreactor metagenome</name>
    <dbReference type="NCBI Taxonomy" id="1076179"/>
    <lineage>
        <taxon>unclassified sequences</taxon>
        <taxon>metagenomes</taxon>
        <taxon>ecological metagenomes</taxon>
    </lineage>
</organism>
<dbReference type="AlphaFoldDB" id="A0A645CMB5"/>
<accession>A0A645CMB5</accession>
<evidence type="ECO:0000313" key="1">
    <source>
        <dbReference type="EMBL" id="MPM78029.1"/>
    </source>
</evidence>
<proteinExistence type="predicted"/>
<dbReference type="EMBL" id="VSSQ01028343">
    <property type="protein sequence ID" value="MPM78029.1"/>
    <property type="molecule type" value="Genomic_DNA"/>
</dbReference>
<comment type="caution">
    <text evidence="1">The sequence shown here is derived from an EMBL/GenBank/DDBJ whole genome shotgun (WGS) entry which is preliminary data.</text>
</comment>